<reference evidence="6" key="2">
    <citation type="submission" date="2025-08" db="UniProtKB">
        <authorList>
            <consortium name="Ensembl"/>
        </authorList>
    </citation>
    <scope>IDENTIFICATION</scope>
</reference>
<name>A0A2R8ZQY9_PANPA</name>
<keyword evidence="7" id="KW-1185">Reference proteome</keyword>
<accession>A0A2R8ZQY9</accession>
<evidence type="ECO:0000256" key="4">
    <source>
        <dbReference type="PROSITE-ProRule" id="PRU00125"/>
    </source>
</evidence>
<evidence type="ECO:0000256" key="1">
    <source>
        <dbReference type="ARBA" id="ARBA00022723"/>
    </source>
</evidence>
<feature type="domain" description="LIM zinc-binding" evidence="5">
    <location>
        <begin position="222"/>
        <end position="283"/>
    </location>
</feature>
<dbReference type="OMA" id="DHHCCLK"/>
<dbReference type="GeneTree" id="ENSGT00940000154833"/>
<organism evidence="6 7">
    <name type="scientific">Pan paniscus</name>
    <name type="common">Pygmy chimpanzee</name>
    <name type="synonym">Bonobo</name>
    <dbReference type="NCBI Taxonomy" id="9597"/>
    <lineage>
        <taxon>Eukaryota</taxon>
        <taxon>Metazoa</taxon>
        <taxon>Chordata</taxon>
        <taxon>Craniata</taxon>
        <taxon>Vertebrata</taxon>
        <taxon>Euteleostomi</taxon>
        <taxon>Mammalia</taxon>
        <taxon>Eutheria</taxon>
        <taxon>Euarchontoglires</taxon>
        <taxon>Primates</taxon>
        <taxon>Haplorrhini</taxon>
        <taxon>Catarrhini</taxon>
        <taxon>Hominidae</taxon>
        <taxon>Pan</taxon>
    </lineage>
</organism>
<sequence length="283" mass="32070">MLVVGLSLKDGCLRVVALAKYILFVTHPNYKVGTMAEKFDCLYCRDPLQRKKSVQKGDHHCCLKCFDRFCANTCVECCKPIHVDSKEVHYKNCSWHDPCFHCTFVAKDNKILCNKFATQEDSPKCKGCFKAFVAGDQKWNRFTCSNCKQVMGTGSFFSKGKDFYCVTCHETKFAKHCVKCNKAIASWGVTYQDEPWHAECFVCVTCSKKLAVQCFTTNFVAKKCAGCKHPITGFGKGSSVVAYEGQSWHDCCFHCKKCSVNLANKHFVFHEEQVYCPDCAKKL</sequence>
<dbReference type="FunFam" id="2.10.110.10:FF:000072">
    <property type="entry name" value="Four and a half LIM domains protein 1"/>
    <property type="match status" value="1"/>
</dbReference>
<dbReference type="GO" id="GO:0046872">
    <property type="term" value="F:metal ion binding"/>
    <property type="evidence" value="ECO:0007669"/>
    <property type="project" value="UniProtKB-KW"/>
</dbReference>
<dbReference type="PROSITE" id="PS50023">
    <property type="entry name" value="LIM_DOMAIN_2"/>
    <property type="match status" value="2"/>
</dbReference>
<dbReference type="STRING" id="9597.ENSPPAP00000007382"/>
<evidence type="ECO:0000313" key="7">
    <source>
        <dbReference type="Proteomes" id="UP000240080"/>
    </source>
</evidence>
<protein>
    <recommendedName>
        <fullName evidence="5">LIM zinc-binding domain-containing protein</fullName>
    </recommendedName>
</protein>
<dbReference type="Proteomes" id="UP000240080">
    <property type="component" value="Chromosome 3"/>
</dbReference>
<dbReference type="Pfam" id="PF00412">
    <property type="entry name" value="LIM"/>
    <property type="match status" value="2"/>
</dbReference>
<evidence type="ECO:0000256" key="3">
    <source>
        <dbReference type="ARBA" id="ARBA00023038"/>
    </source>
</evidence>
<dbReference type="PANTHER" id="PTHR47029">
    <property type="entry name" value="FOUR AND A HALF LIM DOMAINS PROTEIN 1"/>
    <property type="match status" value="1"/>
</dbReference>
<dbReference type="SMART" id="SM00132">
    <property type="entry name" value="LIM"/>
    <property type="match status" value="4"/>
</dbReference>
<dbReference type="GO" id="GO:0044325">
    <property type="term" value="F:transmembrane transporter binding"/>
    <property type="evidence" value="ECO:0007669"/>
    <property type="project" value="TreeGrafter"/>
</dbReference>
<dbReference type="InterPro" id="IPR001781">
    <property type="entry name" value="Znf_LIM"/>
</dbReference>
<keyword evidence="1 4" id="KW-0479">Metal-binding</keyword>
<dbReference type="PANTHER" id="PTHR47029:SF2">
    <property type="entry name" value="FOUR AND A HALF LIM DOMAINS PROTEIN 1"/>
    <property type="match status" value="1"/>
</dbReference>
<reference evidence="6" key="3">
    <citation type="submission" date="2025-09" db="UniProtKB">
        <authorList>
            <consortium name="Ensembl"/>
        </authorList>
    </citation>
    <scope>IDENTIFICATION</scope>
</reference>
<keyword evidence="2 4" id="KW-0862">Zinc</keyword>
<dbReference type="InterPro" id="IPR042997">
    <property type="entry name" value="Fhl1"/>
</dbReference>
<dbReference type="GO" id="GO:0007517">
    <property type="term" value="P:muscle organ development"/>
    <property type="evidence" value="ECO:0007669"/>
    <property type="project" value="InterPro"/>
</dbReference>
<dbReference type="PROSITE" id="PS00478">
    <property type="entry name" value="LIM_DOMAIN_1"/>
    <property type="match status" value="2"/>
</dbReference>
<dbReference type="Gene3D" id="2.10.110.10">
    <property type="entry name" value="Cysteine Rich Protein"/>
    <property type="match status" value="4"/>
</dbReference>
<dbReference type="EMBL" id="AJFE02059898">
    <property type="status" value="NOT_ANNOTATED_CDS"/>
    <property type="molecule type" value="Genomic_DNA"/>
</dbReference>
<keyword evidence="3 4" id="KW-0440">LIM domain</keyword>
<reference evidence="6 7" key="1">
    <citation type="journal article" date="2012" name="Nature">
        <title>The bonobo genome compared with the chimpanzee and human genomes.</title>
        <authorList>
            <person name="Prufer K."/>
            <person name="Munch K."/>
            <person name="Hellmann I."/>
            <person name="Akagi K."/>
            <person name="Miller J.R."/>
            <person name="Walenz B."/>
            <person name="Koren S."/>
            <person name="Sutton G."/>
            <person name="Kodira C."/>
            <person name="Winer R."/>
            <person name="Knight J.R."/>
            <person name="Mullikin J.C."/>
            <person name="Meader S.J."/>
            <person name="Ponting C.P."/>
            <person name="Lunter G."/>
            <person name="Higashino S."/>
            <person name="Hobolth A."/>
            <person name="Dutheil J."/>
            <person name="Karakoc E."/>
            <person name="Alkan C."/>
            <person name="Sajjadian S."/>
            <person name="Catacchio C.R."/>
            <person name="Ventura M."/>
            <person name="Marques-Bonet T."/>
            <person name="Eichler E.E."/>
            <person name="Andre C."/>
            <person name="Atencia R."/>
            <person name="Mugisha L."/>
            <person name="Junhold J."/>
            <person name="Patterson N."/>
            <person name="Siebauer M."/>
            <person name="Good J.M."/>
            <person name="Fischer A."/>
            <person name="Ptak S.E."/>
            <person name="Lachmann M."/>
            <person name="Symer D.E."/>
            <person name="Mailund T."/>
            <person name="Schierup M.H."/>
            <person name="Andres A.M."/>
            <person name="Kelso J."/>
            <person name="Paabo S."/>
        </authorList>
    </citation>
    <scope>NUCLEOTIDE SEQUENCE [LARGE SCALE GENOMIC DNA]</scope>
</reference>
<dbReference type="AlphaFoldDB" id="A0A2R8ZQY9"/>
<dbReference type="Ensembl" id="ENSPPAT00000029692.1">
    <property type="protein sequence ID" value="ENSPPAP00000007382.1"/>
    <property type="gene ID" value="ENSPPAG00000026614.1"/>
</dbReference>
<feature type="domain" description="LIM zinc-binding" evidence="5">
    <location>
        <begin position="72"/>
        <end position="135"/>
    </location>
</feature>
<proteinExistence type="predicted"/>
<dbReference type="SUPFAM" id="SSF57716">
    <property type="entry name" value="Glucocorticoid receptor-like (DNA-binding domain)"/>
    <property type="match status" value="4"/>
</dbReference>
<evidence type="ECO:0000259" key="5">
    <source>
        <dbReference type="PROSITE" id="PS50023"/>
    </source>
</evidence>
<evidence type="ECO:0000256" key="2">
    <source>
        <dbReference type="ARBA" id="ARBA00022833"/>
    </source>
</evidence>
<evidence type="ECO:0000313" key="6">
    <source>
        <dbReference type="Ensembl" id="ENSPPAP00000007382.1"/>
    </source>
</evidence>